<keyword evidence="5" id="KW-0934">Plastid</keyword>
<dbReference type="NCBIfam" id="NF001860">
    <property type="entry name" value="PRK00595.1"/>
    <property type="match status" value="1"/>
</dbReference>
<dbReference type="GO" id="GO:0005840">
    <property type="term" value="C:ribosome"/>
    <property type="evidence" value="ECO:0007669"/>
    <property type="project" value="UniProtKB-KW"/>
</dbReference>
<dbReference type="PROSITE" id="PS00582">
    <property type="entry name" value="RIBOSOMAL_L33"/>
    <property type="match status" value="1"/>
</dbReference>
<evidence type="ECO:0000256" key="2">
    <source>
        <dbReference type="ARBA" id="ARBA00022980"/>
    </source>
</evidence>
<dbReference type="InterPro" id="IPR001705">
    <property type="entry name" value="Ribosomal_bL33"/>
</dbReference>
<sequence length="67" mass="7808">MGKSKGARIIITLECQCRNSTNDTFDKRKPGIFRYTSSKNRRNTPARIELNKFCPNCNKHTTFKEIK</sequence>
<dbReference type="NCBIfam" id="NF001764">
    <property type="entry name" value="PRK00504.1"/>
    <property type="match status" value="1"/>
</dbReference>
<gene>
    <name evidence="5" type="primary">rpl33</name>
</gene>
<keyword evidence="3" id="KW-0687">Ribonucleoprotein</keyword>
<dbReference type="Pfam" id="PF00471">
    <property type="entry name" value="Ribosomal_L33"/>
    <property type="match status" value="1"/>
</dbReference>
<evidence type="ECO:0000256" key="1">
    <source>
        <dbReference type="ARBA" id="ARBA00007596"/>
    </source>
</evidence>
<dbReference type="GO" id="GO:0003735">
    <property type="term" value="F:structural constituent of ribosome"/>
    <property type="evidence" value="ECO:0007669"/>
    <property type="project" value="InterPro"/>
</dbReference>
<dbReference type="SUPFAM" id="SSF57829">
    <property type="entry name" value="Zn-binding ribosomal proteins"/>
    <property type="match status" value="1"/>
</dbReference>
<comment type="similarity">
    <text evidence="1">Belongs to the bacterial ribosomal protein bL33 family.</text>
</comment>
<dbReference type="Gene3D" id="2.20.28.120">
    <property type="entry name" value="Ribosomal protein L33"/>
    <property type="match status" value="1"/>
</dbReference>
<dbReference type="HAMAP" id="MF_00294">
    <property type="entry name" value="Ribosomal_bL33"/>
    <property type="match status" value="1"/>
</dbReference>
<dbReference type="InterPro" id="IPR038584">
    <property type="entry name" value="Ribosomal_bL33_sf"/>
</dbReference>
<proteinExistence type="inferred from homology"/>
<reference evidence="5" key="2">
    <citation type="submission" date="2019-04" db="EMBL/GenBank/DDBJ databases">
        <authorList>
            <person name="Pasella M."/>
        </authorList>
    </citation>
    <scope>NUCLEOTIDE SEQUENCE</scope>
    <source>
        <strain evidence="5">PD2206</strain>
    </source>
</reference>
<accession>A0A4D6WSG1</accession>
<evidence type="ECO:0000256" key="4">
    <source>
        <dbReference type="ARBA" id="ARBA00035276"/>
    </source>
</evidence>
<dbReference type="AlphaFoldDB" id="A0A4D6WSG1"/>
<dbReference type="EMBL" id="MK814610">
    <property type="protein sequence ID" value="QCI04495.1"/>
    <property type="molecule type" value="Genomic_DNA"/>
</dbReference>
<dbReference type="GO" id="GO:1990904">
    <property type="term" value="C:ribonucleoprotein complex"/>
    <property type="evidence" value="ECO:0007669"/>
    <property type="project" value="UniProtKB-KW"/>
</dbReference>
<dbReference type="PANTHER" id="PTHR43168">
    <property type="entry name" value="50S RIBOSOMAL PROTEIN L33, CHLOROPLASTIC"/>
    <property type="match status" value="1"/>
</dbReference>
<evidence type="ECO:0000313" key="5">
    <source>
        <dbReference type="EMBL" id="QCI04495.1"/>
    </source>
</evidence>
<dbReference type="InterPro" id="IPR018264">
    <property type="entry name" value="Ribosomal_bL33_CS"/>
</dbReference>
<dbReference type="PANTHER" id="PTHR43168:SF2">
    <property type="entry name" value="LARGE RIBOSOMAL SUBUNIT PROTEIN BL33C"/>
    <property type="match status" value="1"/>
</dbReference>
<dbReference type="GO" id="GO:0005737">
    <property type="term" value="C:cytoplasm"/>
    <property type="evidence" value="ECO:0007669"/>
    <property type="project" value="UniProtKB-ARBA"/>
</dbReference>
<dbReference type="InterPro" id="IPR011332">
    <property type="entry name" value="Ribosomal_zn-bd"/>
</dbReference>
<keyword evidence="2 5" id="KW-0689">Ribosomal protein</keyword>
<dbReference type="NCBIfam" id="TIGR01023">
    <property type="entry name" value="rpmG_bact"/>
    <property type="match status" value="1"/>
</dbReference>
<reference evidence="5" key="1">
    <citation type="journal article" date="2019" name="Mol. Phylogenet. Evol.">
        <title>Morphological evolution and classification of the red algal order Ceramiales inferred using plastid phylogenomics.</title>
        <authorList>
            <person name="Diaz-Tapia P."/>
            <person name="Pasella M.M."/>
            <person name="Verbruggen H."/>
            <person name="Maggs C.A."/>
        </authorList>
    </citation>
    <scope>NUCLEOTIDE SEQUENCE</scope>
    <source>
        <strain evidence="5">PD2206</strain>
    </source>
</reference>
<name>A0A4D6WSG1_9FLOR</name>
<organism evidence="5">
    <name type="scientific">Antithamnion hubbsii</name>
    <dbReference type="NCBI Taxonomy" id="1005974"/>
    <lineage>
        <taxon>Eukaryota</taxon>
        <taxon>Rhodophyta</taxon>
        <taxon>Florideophyceae</taxon>
        <taxon>Rhodymeniophycidae</taxon>
        <taxon>Ceramiales</taxon>
        <taxon>Ceramiaceae</taxon>
        <taxon>Antithamnion</taxon>
    </lineage>
</organism>
<dbReference type="GO" id="GO:0006412">
    <property type="term" value="P:translation"/>
    <property type="evidence" value="ECO:0007669"/>
    <property type="project" value="InterPro"/>
</dbReference>
<geneLocation type="plastid" evidence="5"/>
<protein>
    <recommendedName>
        <fullName evidence="4">Large ribosomal subunit protein bL33c</fullName>
    </recommendedName>
</protein>
<evidence type="ECO:0000256" key="3">
    <source>
        <dbReference type="ARBA" id="ARBA00023274"/>
    </source>
</evidence>